<dbReference type="PANTHER" id="PTHR43531:SF11">
    <property type="entry name" value="METHYL-ACCEPTING CHEMOTAXIS PROTEIN 3"/>
    <property type="match status" value="1"/>
</dbReference>
<feature type="domain" description="HAMP" evidence="6">
    <location>
        <begin position="214"/>
        <end position="267"/>
    </location>
</feature>
<gene>
    <name evidence="7" type="ORF">E7512_08380</name>
    <name evidence="8" type="ORF">E7512_13640</name>
</gene>
<dbReference type="SMART" id="SM00283">
    <property type="entry name" value="MA"/>
    <property type="match status" value="1"/>
</dbReference>
<dbReference type="Proteomes" id="UP000754750">
    <property type="component" value="Unassembled WGS sequence"/>
</dbReference>
<dbReference type="InterPro" id="IPR051310">
    <property type="entry name" value="MCP_chemotaxis"/>
</dbReference>
<evidence type="ECO:0000259" key="5">
    <source>
        <dbReference type="PROSITE" id="PS50111"/>
    </source>
</evidence>
<evidence type="ECO:0000313" key="9">
    <source>
        <dbReference type="Proteomes" id="UP000754750"/>
    </source>
</evidence>
<accession>A0A928KYR4</accession>
<dbReference type="CDD" id="cd06225">
    <property type="entry name" value="HAMP"/>
    <property type="match status" value="2"/>
</dbReference>
<dbReference type="Pfam" id="PF00672">
    <property type="entry name" value="HAMP"/>
    <property type="match status" value="1"/>
</dbReference>
<evidence type="ECO:0000256" key="2">
    <source>
        <dbReference type="ARBA" id="ARBA00029447"/>
    </source>
</evidence>
<dbReference type="GO" id="GO:0005886">
    <property type="term" value="C:plasma membrane"/>
    <property type="evidence" value="ECO:0007669"/>
    <property type="project" value="TreeGrafter"/>
</dbReference>
<keyword evidence="4" id="KW-0812">Transmembrane</keyword>
<dbReference type="GO" id="GO:0006935">
    <property type="term" value="P:chemotaxis"/>
    <property type="evidence" value="ECO:0007669"/>
    <property type="project" value="UniProtKB-KW"/>
</dbReference>
<dbReference type="EMBL" id="SVNY01000004">
    <property type="protein sequence ID" value="MBE6833580.1"/>
    <property type="molecule type" value="Genomic_DNA"/>
</dbReference>
<feature type="domain" description="Methyl-accepting transducer" evidence="5">
    <location>
        <begin position="311"/>
        <end position="540"/>
    </location>
</feature>
<dbReference type="Pfam" id="PF00015">
    <property type="entry name" value="MCPsignal"/>
    <property type="match status" value="1"/>
</dbReference>
<comment type="caution">
    <text evidence="8">The sequence shown here is derived from an EMBL/GenBank/DDBJ whole genome shotgun (WGS) entry which is preliminary data.</text>
</comment>
<organism evidence="8 9">
    <name type="scientific">Faecalispora sporosphaeroides</name>
    <dbReference type="NCBI Taxonomy" id="1549"/>
    <lineage>
        <taxon>Bacteria</taxon>
        <taxon>Bacillati</taxon>
        <taxon>Bacillota</taxon>
        <taxon>Clostridia</taxon>
        <taxon>Eubacteriales</taxon>
        <taxon>Oscillospiraceae</taxon>
        <taxon>Faecalispora</taxon>
    </lineage>
</organism>
<dbReference type="InterPro" id="IPR024478">
    <property type="entry name" value="HlyB_4HB_MCP"/>
</dbReference>
<dbReference type="InterPro" id="IPR004089">
    <property type="entry name" value="MCPsignal_dom"/>
</dbReference>
<dbReference type="SUPFAM" id="SSF58104">
    <property type="entry name" value="Methyl-accepting chemotaxis protein (MCP) signaling domain"/>
    <property type="match status" value="1"/>
</dbReference>
<evidence type="ECO:0000256" key="3">
    <source>
        <dbReference type="PROSITE-ProRule" id="PRU00284"/>
    </source>
</evidence>
<dbReference type="Gene3D" id="1.10.287.950">
    <property type="entry name" value="Methyl-accepting chemotaxis protein"/>
    <property type="match status" value="1"/>
</dbReference>
<dbReference type="Gene3D" id="6.10.340.10">
    <property type="match status" value="1"/>
</dbReference>
<dbReference type="SMART" id="SM00304">
    <property type="entry name" value="HAMP"/>
    <property type="match status" value="1"/>
</dbReference>
<name>A0A928KYR4_9FIRM</name>
<evidence type="ECO:0000256" key="4">
    <source>
        <dbReference type="SAM" id="Phobius"/>
    </source>
</evidence>
<protein>
    <submittedName>
        <fullName evidence="8">Methyl-accepting chemotaxis protein</fullName>
    </submittedName>
</protein>
<proteinExistence type="inferred from homology"/>
<sequence length="571" mass="61464">MRKFKDFSISRKLLTGFLSLVLGMIIVGGVGAFGLVQMHNRDIYLYEEQTAPIQNIYEASSNLLLIRTEVRGGMIYAGDAQKVDEYYQKYLQEKKDYDTAIQTYRKTMYRPDSIALYEETSRLIENTYIPALEESFKKSKAGDRDGAMNAILNISDEMTTIYNNLETLLTNRMEAAKETSDSNGTTANLLIGALIAAVLISAGGAIFFGNRISDIISKPIGRVTEAAGQIALGRVDVDLSDVDSKDEIGALAAEFTRMLEGLRRQVQVAERISNGDFTQQVPLRSDVDAMGLSLQKIEDDLSATLKTISVAAEQVNTGSEQVSAGAQALSSGATEQAATVEELNASAVSVAQQAEQNAVSVKKAMDYVEQAGRGVAQSNQHMQNLNTAMREIGTSSQEISRISKLVEDIAFQTNILALNAAVEAARAGSAGKGFAVVADEVRNLAAKSAEAAKQTSELIQKSVLTVSEGERLADETLKLLETVSEKAQMVDHAVREIESASSEQAAAIEQINQGISQVSAVIQTNAATAEESSASSEELAAQAQALQSEVSRFKLAGGSEWALPREKELSI</sequence>
<reference evidence="8" key="1">
    <citation type="submission" date="2019-04" db="EMBL/GenBank/DDBJ databases">
        <title>Evolution of Biomass-Degrading Anaerobic Consortia Revealed by Metagenomics.</title>
        <authorList>
            <person name="Peng X."/>
        </authorList>
    </citation>
    <scope>NUCLEOTIDE SEQUENCE</scope>
    <source>
        <strain evidence="8">SIG551</strain>
    </source>
</reference>
<comment type="similarity">
    <text evidence="2">Belongs to the methyl-accepting chemotaxis (MCP) protein family.</text>
</comment>
<keyword evidence="3" id="KW-0807">Transducer</keyword>
<evidence type="ECO:0000259" key="6">
    <source>
        <dbReference type="PROSITE" id="PS50885"/>
    </source>
</evidence>
<dbReference type="RefSeq" id="WP_020072398.1">
    <property type="nucleotide sequence ID" value="NZ_SVNY01000004.1"/>
</dbReference>
<keyword evidence="4" id="KW-0472">Membrane</keyword>
<dbReference type="Pfam" id="PF12729">
    <property type="entry name" value="4HB_MCP_1"/>
    <property type="match status" value="1"/>
</dbReference>
<evidence type="ECO:0000313" key="8">
    <source>
        <dbReference type="EMBL" id="MBE6834595.1"/>
    </source>
</evidence>
<dbReference type="EMBL" id="SVNY01000009">
    <property type="protein sequence ID" value="MBE6834595.1"/>
    <property type="molecule type" value="Genomic_DNA"/>
</dbReference>
<dbReference type="AlphaFoldDB" id="A0A928KYR4"/>
<dbReference type="InterPro" id="IPR003660">
    <property type="entry name" value="HAMP_dom"/>
</dbReference>
<dbReference type="CDD" id="cd11386">
    <property type="entry name" value="MCP_signal"/>
    <property type="match status" value="1"/>
</dbReference>
<keyword evidence="4" id="KW-1133">Transmembrane helix</keyword>
<dbReference type="PROSITE" id="PS50885">
    <property type="entry name" value="HAMP"/>
    <property type="match status" value="1"/>
</dbReference>
<dbReference type="GO" id="GO:0004888">
    <property type="term" value="F:transmembrane signaling receptor activity"/>
    <property type="evidence" value="ECO:0007669"/>
    <property type="project" value="TreeGrafter"/>
</dbReference>
<dbReference type="PROSITE" id="PS50111">
    <property type="entry name" value="CHEMOTAXIS_TRANSDUC_2"/>
    <property type="match status" value="1"/>
</dbReference>
<evidence type="ECO:0000313" key="7">
    <source>
        <dbReference type="EMBL" id="MBE6833580.1"/>
    </source>
</evidence>
<dbReference type="GO" id="GO:0007165">
    <property type="term" value="P:signal transduction"/>
    <property type="evidence" value="ECO:0007669"/>
    <property type="project" value="UniProtKB-KW"/>
</dbReference>
<dbReference type="PANTHER" id="PTHR43531">
    <property type="entry name" value="PROTEIN ICFG"/>
    <property type="match status" value="1"/>
</dbReference>
<evidence type="ECO:0000256" key="1">
    <source>
        <dbReference type="ARBA" id="ARBA00022500"/>
    </source>
</evidence>
<feature type="transmembrane region" description="Helical" evidence="4">
    <location>
        <begin position="189"/>
        <end position="208"/>
    </location>
</feature>
<keyword evidence="1" id="KW-0145">Chemotaxis</keyword>